<comment type="caution">
    <text evidence="7">The sequence shown here is derived from an EMBL/GenBank/DDBJ whole genome shotgun (WGS) entry which is preliminary data.</text>
</comment>
<proteinExistence type="inferred from homology"/>
<reference evidence="7" key="1">
    <citation type="submission" date="2021-01" db="EMBL/GenBank/DDBJ databases">
        <authorList>
            <person name="Zahm M."/>
            <person name="Roques C."/>
            <person name="Cabau C."/>
            <person name="Klopp C."/>
            <person name="Donnadieu C."/>
            <person name="Jouanno E."/>
            <person name="Lampietro C."/>
            <person name="Louis A."/>
            <person name="Herpin A."/>
            <person name="Echchiki A."/>
            <person name="Berthelot C."/>
            <person name="Parey E."/>
            <person name="Roest-Crollius H."/>
            <person name="Braasch I."/>
            <person name="Postlethwait J."/>
            <person name="Bobe J."/>
            <person name="Montfort J."/>
            <person name="Bouchez O."/>
            <person name="Begum T."/>
            <person name="Mejri S."/>
            <person name="Adams A."/>
            <person name="Chen W.-J."/>
            <person name="Guiguen Y."/>
        </authorList>
    </citation>
    <scope>NUCLEOTIDE SEQUENCE</scope>
    <source>
        <tissue evidence="7">Blood</tissue>
    </source>
</reference>
<evidence type="ECO:0000256" key="6">
    <source>
        <dbReference type="SAM" id="Phobius"/>
    </source>
</evidence>
<evidence type="ECO:0000313" key="7">
    <source>
        <dbReference type="EMBL" id="KAI1894437.1"/>
    </source>
</evidence>
<dbReference type="GO" id="GO:0016020">
    <property type="term" value="C:membrane"/>
    <property type="evidence" value="ECO:0007669"/>
    <property type="project" value="UniProtKB-SubCell"/>
</dbReference>
<name>A0A8T3DG74_9TELE</name>
<gene>
    <name evidence="7" type="ORF">AGOR_G00115810</name>
</gene>
<comment type="similarity">
    <text evidence="2">Belongs to the TMEM229 family.</text>
</comment>
<dbReference type="OrthoDB" id="5946847at2759"/>
<protein>
    <recommendedName>
        <fullName evidence="9">Transmembrane protein 229B</fullName>
    </recommendedName>
</protein>
<evidence type="ECO:0000256" key="3">
    <source>
        <dbReference type="ARBA" id="ARBA00022692"/>
    </source>
</evidence>
<keyword evidence="4 6" id="KW-1133">Transmembrane helix</keyword>
<dbReference type="Pfam" id="PF06541">
    <property type="entry name" value="ABC_trans_CmpB"/>
    <property type="match status" value="1"/>
</dbReference>
<feature type="transmembrane region" description="Helical" evidence="6">
    <location>
        <begin position="106"/>
        <end position="127"/>
    </location>
</feature>
<evidence type="ECO:0000256" key="5">
    <source>
        <dbReference type="ARBA" id="ARBA00023136"/>
    </source>
</evidence>
<keyword evidence="5 6" id="KW-0472">Membrane</keyword>
<dbReference type="Proteomes" id="UP000829720">
    <property type="component" value="Unassembled WGS sequence"/>
</dbReference>
<keyword evidence="8" id="KW-1185">Reference proteome</keyword>
<dbReference type="InterPro" id="IPR010540">
    <property type="entry name" value="CmpB_TMEM229"/>
</dbReference>
<accession>A0A8T3DG74</accession>
<dbReference type="AlphaFoldDB" id="A0A8T3DG74"/>
<evidence type="ECO:0000256" key="4">
    <source>
        <dbReference type="ARBA" id="ARBA00022989"/>
    </source>
</evidence>
<dbReference type="PANTHER" id="PTHR31746:SF3">
    <property type="entry name" value="TRANSMEMBRANE PROTEIN 229B"/>
    <property type="match status" value="1"/>
</dbReference>
<comment type="subcellular location">
    <subcellularLocation>
        <location evidence="1">Membrane</location>
        <topology evidence="1">Multi-pass membrane protein</topology>
    </subcellularLocation>
</comment>
<dbReference type="EMBL" id="JAERUA010000010">
    <property type="protein sequence ID" value="KAI1894437.1"/>
    <property type="molecule type" value="Genomic_DNA"/>
</dbReference>
<evidence type="ECO:0000256" key="1">
    <source>
        <dbReference type="ARBA" id="ARBA00004141"/>
    </source>
</evidence>
<feature type="transmembrane region" description="Helical" evidence="6">
    <location>
        <begin position="139"/>
        <end position="165"/>
    </location>
</feature>
<keyword evidence="3 6" id="KW-0812">Transmembrane</keyword>
<sequence length="173" mass="19554">MDVGGLHPRKKEAKILGGRTGEASSDTGEPAELRPLTPLIRFYIYALHGCLCEVVFTATCDWCERGDRRLSGHTSLWALPIYGTAILLIERLHLRLSPHYPLLVRLVLYTLLVYLWEFGTGFLLRLAGACPWDYSAFRFNLMGLVTLEYALPWALACLIAEGHIIKNTLRMHL</sequence>
<evidence type="ECO:0008006" key="9">
    <source>
        <dbReference type="Google" id="ProtNLM"/>
    </source>
</evidence>
<evidence type="ECO:0000256" key="2">
    <source>
        <dbReference type="ARBA" id="ARBA00006371"/>
    </source>
</evidence>
<dbReference type="PANTHER" id="PTHR31746">
    <property type="entry name" value="TRANSMEMBRANE PROTEIN 229 FAMILY MEMBER"/>
    <property type="match status" value="1"/>
</dbReference>
<evidence type="ECO:0000313" key="8">
    <source>
        <dbReference type="Proteomes" id="UP000829720"/>
    </source>
</evidence>
<organism evidence="7 8">
    <name type="scientific">Albula goreensis</name>
    <dbReference type="NCBI Taxonomy" id="1534307"/>
    <lineage>
        <taxon>Eukaryota</taxon>
        <taxon>Metazoa</taxon>
        <taxon>Chordata</taxon>
        <taxon>Craniata</taxon>
        <taxon>Vertebrata</taxon>
        <taxon>Euteleostomi</taxon>
        <taxon>Actinopterygii</taxon>
        <taxon>Neopterygii</taxon>
        <taxon>Teleostei</taxon>
        <taxon>Albuliformes</taxon>
        <taxon>Albulidae</taxon>
        <taxon>Albula</taxon>
    </lineage>
</organism>